<dbReference type="AlphaFoldDB" id="A0A177AXT3"/>
<dbReference type="InterPro" id="IPR020568">
    <property type="entry name" value="Ribosomal_Su5_D2-typ_SF"/>
</dbReference>
<dbReference type="InterPro" id="IPR014721">
    <property type="entry name" value="Ribsml_uS5_D2-typ_fold_subgr"/>
</dbReference>
<keyword evidence="3" id="KW-1185">Reference proteome</keyword>
<dbReference type="PANTHER" id="PTHR10977">
    <property type="entry name" value="DIPHOSPHOMEVALONATE DECARBOXYLASE"/>
    <property type="match status" value="1"/>
</dbReference>
<dbReference type="GO" id="GO:0005829">
    <property type="term" value="C:cytosol"/>
    <property type="evidence" value="ECO:0007669"/>
    <property type="project" value="InterPro"/>
</dbReference>
<dbReference type="CDD" id="cd05471">
    <property type="entry name" value="pepsin_like"/>
    <property type="match status" value="1"/>
</dbReference>
<dbReference type="SUPFAM" id="SSF54211">
    <property type="entry name" value="Ribosomal protein S5 domain 2-like"/>
    <property type="match status" value="1"/>
</dbReference>
<name>A0A177AXT3_9BILA</name>
<dbReference type="InterPro" id="IPR029765">
    <property type="entry name" value="Mev_diP_decarb"/>
</dbReference>
<dbReference type="InterPro" id="IPR041431">
    <property type="entry name" value="Mvd1_C"/>
</dbReference>
<feature type="domain" description="Peptidase A1" evidence="1">
    <location>
        <begin position="400"/>
        <end position="577"/>
    </location>
</feature>
<dbReference type="InterPro" id="IPR033121">
    <property type="entry name" value="PEPTIDASE_A1"/>
</dbReference>
<evidence type="ECO:0000313" key="2">
    <source>
        <dbReference type="EMBL" id="OAF66680.1"/>
    </source>
</evidence>
<dbReference type="OrthoDB" id="10253702at2759"/>
<dbReference type="InterPro" id="IPR053859">
    <property type="entry name" value="MVD-like_N"/>
</dbReference>
<evidence type="ECO:0000313" key="3">
    <source>
        <dbReference type="Proteomes" id="UP000078046"/>
    </source>
</evidence>
<feature type="non-terminal residue" evidence="2">
    <location>
        <position position="577"/>
    </location>
</feature>
<protein>
    <submittedName>
        <fullName evidence="2">Diphosphomevalonate decarboxylase</fullName>
    </submittedName>
</protein>
<dbReference type="Pfam" id="PF22700">
    <property type="entry name" value="MVD-like_N"/>
    <property type="match status" value="1"/>
</dbReference>
<dbReference type="InterPro" id="IPR034164">
    <property type="entry name" value="Pepsin-like_dom"/>
</dbReference>
<dbReference type="Pfam" id="PF18376">
    <property type="entry name" value="MDD_C"/>
    <property type="match status" value="1"/>
</dbReference>
<evidence type="ECO:0000259" key="1">
    <source>
        <dbReference type="PROSITE" id="PS51767"/>
    </source>
</evidence>
<dbReference type="InterPro" id="IPR036554">
    <property type="entry name" value="GHMP_kinase_C_sf"/>
</dbReference>
<dbReference type="FunFam" id="3.30.230.10:FF:000072">
    <property type="entry name" value="Diphosphomevalonate decarboxylase"/>
    <property type="match status" value="1"/>
</dbReference>
<dbReference type="SUPFAM" id="SSF55060">
    <property type="entry name" value="GHMP Kinase, C-terminal domain"/>
    <property type="match status" value="1"/>
</dbReference>
<dbReference type="GO" id="GO:0004163">
    <property type="term" value="F:diphosphomevalonate decarboxylase activity"/>
    <property type="evidence" value="ECO:0007669"/>
    <property type="project" value="InterPro"/>
</dbReference>
<gene>
    <name evidence="2" type="ORF">A3Q56_05603</name>
</gene>
<dbReference type="Gene3D" id="2.40.70.10">
    <property type="entry name" value="Acid Proteases"/>
    <property type="match status" value="1"/>
</dbReference>
<dbReference type="PROSITE" id="PS51767">
    <property type="entry name" value="PEPTIDASE_A1"/>
    <property type="match status" value="1"/>
</dbReference>
<proteinExistence type="predicted"/>
<dbReference type="PANTHER" id="PTHR10977:SF3">
    <property type="entry name" value="DIPHOSPHOMEVALONATE DECARBOXYLASE"/>
    <property type="match status" value="1"/>
</dbReference>
<dbReference type="EMBL" id="LWCA01000859">
    <property type="protein sequence ID" value="OAF66680.1"/>
    <property type="molecule type" value="Genomic_DNA"/>
</dbReference>
<dbReference type="NCBIfam" id="TIGR01240">
    <property type="entry name" value="mevDPdecarb"/>
    <property type="match status" value="1"/>
</dbReference>
<organism evidence="2 3">
    <name type="scientific">Intoshia linei</name>
    <dbReference type="NCBI Taxonomy" id="1819745"/>
    <lineage>
        <taxon>Eukaryota</taxon>
        <taxon>Metazoa</taxon>
        <taxon>Spiralia</taxon>
        <taxon>Lophotrochozoa</taxon>
        <taxon>Mesozoa</taxon>
        <taxon>Orthonectida</taxon>
        <taxon>Rhopaluridae</taxon>
        <taxon>Intoshia</taxon>
    </lineage>
</organism>
<dbReference type="Proteomes" id="UP000078046">
    <property type="component" value="Unassembled WGS sequence"/>
</dbReference>
<sequence length="577" mass="66698">MYYKIKYRCPSNIALIKYWGKSNEENMTPLNDSISISLDDSICSETTLEVSDAFKQDEIIINDWFEKILKFKKIFSKLEKINSRYTRVFQLVRSEVSQNTTSPFYKVNWHFRLTSHNNFPTASGLASSASGFACLALCLQQIFNLKCNVAILARLGSGSACRSVLSGFVHWIKTDNTTSDCINQIANHRHWDSLRVFILIINENNKKISSKKAMQQCLLEKKAEMLTHAQKVNFEIIDQMKDAILNKNFRKLAEITMNESDRLHNLCESLSTKISFLSEQSRLIIQLIIALNKHFDDVKFCYTFDAGENALVICEHKYAIIFKSIVNFLQKSVIWKGNEIDSTNHSINAKLSQKLKCILPQMNIKYGIISRVGKDRRIVYNYTTYVRYDYINYMENHTLYYVKLRIGIPAKLLKVIIDTSSPVFMTYKEHCYHGTCVTKYDPFKSYSSRRLQPYETNIPYNNYNFKWDGFTDIVGTGYTLKKQRFISERLYMSNALQNLSGILGFGKYWNTTKSNSFVYDLLTKKKQAIVGIYLNRKITEMSGGEISIGGINEKYINSNVSFVPSADPNYWMFHGDS</sequence>
<accession>A0A177AXT3</accession>
<dbReference type="Gene3D" id="3.30.230.10">
    <property type="match status" value="1"/>
</dbReference>
<reference evidence="2 3" key="1">
    <citation type="submission" date="2016-04" db="EMBL/GenBank/DDBJ databases">
        <title>The genome of Intoshia linei affirms orthonectids as highly simplified spiralians.</title>
        <authorList>
            <person name="Mikhailov K.V."/>
            <person name="Slusarev G.S."/>
            <person name="Nikitin M.A."/>
            <person name="Logacheva M.D."/>
            <person name="Penin A."/>
            <person name="Aleoshin V."/>
            <person name="Panchin Y.V."/>
        </authorList>
    </citation>
    <scope>NUCLEOTIDE SEQUENCE [LARGE SCALE GENOMIC DNA]</scope>
    <source>
        <strain evidence="2">Intl2013</strain>
        <tissue evidence="2">Whole animal</tissue>
    </source>
</reference>
<dbReference type="Pfam" id="PF00026">
    <property type="entry name" value="Asp"/>
    <property type="match status" value="1"/>
</dbReference>
<dbReference type="Gene3D" id="3.30.70.890">
    <property type="entry name" value="GHMP kinase, C-terminal domain"/>
    <property type="match status" value="1"/>
</dbReference>
<dbReference type="SUPFAM" id="SSF50630">
    <property type="entry name" value="Acid proteases"/>
    <property type="match status" value="1"/>
</dbReference>
<comment type="caution">
    <text evidence="2">The sequence shown here is derived from an EMBL/GenBank/DDBJ whole genome shotgun (WGS) entry which is preliminary data.</text>
</comment>
<dbReference type="InterPro" id="IPR021109">
    <property type="entry name" value="Peptidase_aspartic_dom_sf"/>
</dbReference>
<dbReference type="GO" id="GO:0019287">
    <property type="term" value="P:isopentenyl diphosphate biosynthetic process, mevalonate pathway"/>
    <property type="evidence" value="ECO:0007669"/>
    <property type="project" value="InterPro"/>
</dbReference>